<dbReference type="AlphaFoldDB" id="A0A9N9BZN6"/>
<name>A0A9N9BZN6_9GLOM</name>
<protein>
    <submittedName>
        <fullName evidence="1">4761_t:CDS:1</fullName>
    </submittedName>
</protein>
<comment type="caution">
    <text evidence="1">The sequence shown here is derived from an EMBL/GenBank/DDBJ whole genome shotgun (WGS) entry which is preliminary data.</text>
</comment>
<accession>A0A9N9BZN6</accession>
<evidence type="ECO:0000313" key="1">
    <source>
        <dbReference type="EMBL" id="CAG8582705.1"/>
    </source>
</evidence>
<dbReference type="EMBL" id="CAJVQA010003761">
    <property type="protein sequence ID" value="CAG8582705.1"/>
    <property type="molecule type" value="Genomic_DNA"/>
</dbReference>
<evidence type="ECO:0000313" key="2">
    <source>
        <dbReference type="Proteomes" id="UP000789759"/>
    </source>
</evidence>
<keyword evidence="2" id="KW-1185">Reference proteome</keyword>
<organism evidence="1 2">
    <name type="scientific">Cetraspora pellucida</name>
    <dbReference type="NCBI Taxonomy" id="1433469"/>
    <lineage>
        <taxon>Eukaryota</taxon>
        <taxon>Fungi</taxon>
        <taxon>Fungi incertae sedis</taxon>
        <taxon>Mucoromycota</taxon>
        <taxon>Glomeromycotina</taxon>
        <taxon>Glomeromycetes</taxon>
        <taxon>Diversisporales</taxon>
        <taxon>Gigasporaceae</taxon>
        <taxon>Cetraspora</taxon>
    </lineage>
</organism>
<reference evidence="1" key="1">
    <citation type="submission" date="2021-06" db="EMBL/GenBank/DDBJ databases">
        <authorList>
            <person name="Kallberg Y."/>
            <person name="Tangrot J."/>
            <person name="Rosling A."/>
        </authorList>
    </citation>
    <scope>NUCLEOTIDE SEQUENCE</scope>
    <source>
        <strain evidence="1">FL966</strain>
    </source>
</reference>
<proteinExistence type="predicted"/>
<sequence>MYIRALLLWDIWNANLVIQSYSRAQNYYLVINNKSVSTASSVSLDRLLNVTIFSDHSTFGLIFDVRCVPQVFRIRK</sequence>
<gene>
    <name evidence="1" type="ORF">CPELLU_LOCUS6166</name>
</gene>
<dbReference type="Proteomes" id="UP000789759">
    <property type="component" value="Unassembled WGS sequence"/>
</dbReference>